<comment type="subcellular location">
    <subcellularLocation>
        <location evidence="1">Cytoplasm</location>
    </subcellularLocation>
</comment>
<dbReference type="InterPro" id="IPR018062">
    <property type="entry name" value="HTH_AraC-typ_CS"/>
</dbReference>
<sequence>MAQVSYKVLIADDEYWTREKIRNMLDWEAYHLVFMEPAKDGEEVLARMETEMPDILITDINMPFMNGVQLVGEVKEKYKDVIVFVISGYDDFEYVKSTLMAGAINYLLKPITKIDLVGALSKALEIISKEEENKKQILKSSSLLQDRELSLLVEREETPFAPSITIDKAMDFAGCSLMLIKIHDLKEIMAAYEYDMNYLSYSIKRKVKEITELDDLLVFNHIYRSNEFLIITELDNAEQNRIAVKILNAMKAVTSSPISIIISEHTYSIESIHTAYTQCISLLMTRKYKKESTILFSRKQDEVVYRDLKNSLGEETENKLKNLLRSRNAEAVKQTIFETIGIKHCEEQGWEYIKLKQTVKKVCNILTDFKIEQNSPKDIVDLENMIDLLDKTMESMEVTKLCEVVEEIVEAVIGEPKEEFAGSIREVVRRSVVYIDERFFEELSLTSLSKHFGVESSYFSKVFRQETGENLMLYIAGKRMEKAKEYMRDQTINLTEIAFMVGYDDYTYFNRVFRKMTGMSPRDYRSSLNKNEADL</sequence>
<keyword evidence="6" id="KW-0805">Transcription regulation</keyword>
<evidence type="ECO:0000256" key="2">
    <source>
        <dbReference type="ARBA" id="ARBA00018672"/>
    </source>
</evidence>
<dbReference type="SMART" id="SM00342">
    <property type="entry name" value="HTH_ARAC"/>
    <property type="match status" value="1"/>
</dbReference>
<dbReference type="Pfam" id="PF12833">
    <property type="entry name" value="HTH_18"/>
    <property type="match status" value="1"/>
</dbReference>
<dbReference type="Proteomes" id="UP001451571">
    <property type="component" value="Chromosome"/>
</dbReference>
<keyword evidence="3" id="KW-0963">Cytoplasm</keyword>
<dbReference type="InterPro" id="IPR009057">
    <property type="entry name" value="Homeodomain-like_sf"/>
</dbReference>
<dbReference type="InterPro" id="IPR011006">
    <property type="entry name" value="CheY-like_superfamily"/>
</dbReference>
<dbReference type="PRINTS" id="PR00032">
    <property type="entry name" value="HTHARAC"/>
</dbReference>
<protein>
    <recommendedName>
        <fullName evidence="2">Stage 0 sporulation protein A homolog</fullName>
    </recommendedName>
</protein>
<dbReference type="RefSeq" id="WP_342757354.1">
    <property type="nucleotide sequence ID" value="NZ_CP146256.1"/>
</dbReference>
<evidence type="ECO:0000313" key="14">
    <source>
        <dbReference type="Proteomes" id="UP001451571"/>
    </source>
</evidence>
<accession>A0ABZ3EWQ3</accession>
<keyword evidence="7" id="KW-0238">DNA-binding</keyword>
<evidence type="ECO:0000313" key="13">
    <source>
        <dbReference type="EMBL" id="XAH73752.1"/>
    </source>
</evidence>
<evidence type="ECO:0000256" key="1">
    <source>
        <dbReference type="ARBA" id="ARBA00004496"/>
    </source>
</evidence>
<dbReference type="Gene3D" id="1.10.10.60">
    <property type="entry name" value="Homeodomain-like"/>
    <property type="match status" value="2"/>
</dbReference>
<dbReference type="SMART" id="SM00448">
    <property type="entry name" value="REC"/>
    <property type="match status" value="1"/>
</dbReference>
<evidence type="ECO:0000256" key="4">
    <source>
        <dbReference type="ARBA" id="ARBA00022553"/>
    </source>
</evidence>
<dbReference type="SUPFAM" id="SSF52172">
    <property type="entry name" value="CheY-like"/>
    <property type="match status" value="1"/>
</dbReference>
<dbReference type="PANTHER" id="PTHR42713">
    <property type="entry name" value="HISTIDINE KINASE-RELATED"/>
    <property type="match status" value="1"/>
</dbReference>
<evidence type="ECO:0000256" key="8">
    <source>
        <dbReference type="ARBA" id="ARBA00023163"/>
    </source>
</evidence>
<feature type="modified residue" description="4-aspartylphosphate" evidence="10">
    <location>
        <position position="59"/>
    </location>
</feature>
<evidence type="ECO:0000259" key="12">
    <source>
        <dbReference type="PROSITE" id="PS50110"/>
    </source>
</evidence>
<comment type="function">
    <text evidence="9">May play the central regulatory role in sporulation. It may be an element of the effector pathway responsible for the activation of sporulation genes in response to nutritional stress. Spo0A may act in concert with spo0H (a sigma factor) to control the expression of some genes that are critical to the sporulation process.</text>
</comment>
<evidence type="ECO:0000256" key="9">
    <source>
        <dbReference type="ARBA" id="ARBA00024867"/>
    </source>
</evidence>
<evidence type="ECO:0000256" key="5">
    <source>
        <dbReference type="ARBA" id="ARBA00023012"/>
    </source>
</evidence>
<keyword evidence="5" id="KW-0902">Two-component regulatory system</keyword>
<evidence type="ECO:0000259" key="11">
    <source>
        <dbReference type="PROSITE" id="PS01124"/>
    </source>
</evidence>
<dbReference type="PANTHER" id="PTHR42713:SF3">
    <property type="entry name" value="TRANSCRIPTIONAL REGULATORY PROTEIN HPTR"/>
    <property type="match status" value="1"/>
</dbReference>
<evidence type="ECO:0000256" key="3">
    <source>
        <dbReference type="ARBA" id="ARBA00022490"/>
    </source>
</evidence>
<gene>
    <name evidence="13" type="ORF">V6984_19970</name>
</gene>
<dbReference type="Pfam" id="PF00072">
    <property type="entry name" value="Response_reg"/>
    <property type="match status" value="1"/>
</dbReference>
<feature type="domain" description="HTH araC/xylS-type" evidence="11">
    <location>
        <begin position="429"/>
        <end position="527"/>
    </location>
</feature>
<dbReference type="InterPro" id="IPR018060">
    <property type="entry name" value="HTH_AraC"/>
</dbReference>
<keyword evidence="4 10" id="KW-0597">Phosphoprotein</keyword>
<reference evidence="13 14" key="1">
    <citation type="submission" date="2024-02" db="EMBL/GenBank/DDBJ databases">
        <title>Bacterial strain from lacustrine sediment.</title>
        <authorList>
            <person name="Petit C."/>
            <person name="Fadhlaoui K."/>
        </authorList>
    </citation>
    <scope>NUCLEOTIDE SEQUENCE [LARGE SCALE GENOMIC DNA]</scope>
    <source>
        <strain evidence="13 14">IPX-CK</strain>
    </source>
</reference>
<organism evidence="13 14">
    <name type="scientific">Kineothrix sedimenti</name>
    <dbReference type="NCBI Taxonomy" id="3123317"/>
    <lineage>
        <taxon>Bacteria</taxon>
        <taxon>Bacillati</taxon>
        <taxon>Bacillota</taxon>
        <taxon>Clostridia</taxon>
        <taxon>Lachnospirales</taxon>
        <taxon>Lachnospiraceae</taxon>
        <taxon>Kineothrix</taxon>
    </lineage>
</organism>
<dbReference type="CDD" id="cd17536">
    <property type="entry name" value="REC_YesN-like"/>
    <property type="match status" value="1"/>
</dbReference>
<dbReference type="Gene3D" id="3.40.50.2300">
    <property type="match status" value="1"/>
</dbReference>
<dbReference type="PROSITE" id="PS50110">
    <property type="entry name" value="RESPONSE_REGULATORY"/>
    <property type="match status" value="1"/>
</dbReference>
<dbReference type="InterPro" id="IPR051552">
    <property type="entry name" value="HptR"/>
</dbReference>
<evidence type="ECO:0000256" key="10">
    <source>
        <dbReference type="PROSITE-ProRule" id="PRU00169"/>
    </source>
</evidence>
<dbReference type="EMBL" id="CP146256">
    <property type="protein sequence ID" value="XAH73752.1"/>
    <property type="molecule type" value="Genomic_DNA"/>
</dbReference>
<dbReference type="PROSITE" id="PS00041">
    <property type="entry name" value="HTH_ARAC_FAMILY_1"/>
    <property type="match status" value="1"/>
</dbReference>
<dbReference type="PROSITE" id="PS01124">
    <property type="entry name" value="HTH_ARAC_FAMILY_2"/>
    <property type="match status" value="1"/>
</dbReference>
<dbReference type="SUPFAM" id="SSF46689">
    <property type="entry name" value="Homeodomain-like"/>
    <property type="match status" value="2"/>
</dbReference>
<name>A0ABZ3EWQ3_9FIRM</name>
<dbReference type="InterPro" id="IPR020449">
    <property type="entry name" value="Tscrpt_reg_AraC-type_HTH"/>
</dbReference>
<proteinExistence type="predicted"/>
<dbReference type="InterPro" id="IPR001789">
    <property type="entry name" value="Sig_transdc_resp-reg_receiver"/>
</dbReference>
<evidence type="ECO:0000256" key="6">
    <source>
        <dbReference type="ARBA" id="ARBA00023015"/>
    </source>
</evidence>
<keyword evidence="8" id="KW-0804">Transcription</keyword>
<keyword evidence="14" id="KW-1185">Reference proteome</keyword>
<evidence type="ECO:0000256" key="7">
    <source>
        <dbReference type="ARBA" id="ARBA00023125"/>
    </source>
</evidence>
<feature type="domain" description="Response regulatory" evidence="12">
    <location>
        <begin position="7"/>
        <end position="124"/>
    </location>
</feature>